<evidence type="ECO:0000256" key="1">
    <source>
        <dbReference type="ARBA" id="ARBA00022490"/>
    </source>
</evidence>
<reference evidence="4 5" key="1">
    <citation type="submission" date="2020-04" db="EMBL/GenBank/DDBJ databases">
        <title>Draft genome of Leeia sp. IMCC25680.</title>
        <authorList>
            <person name="Song J."/>
            <person name="Cho J.-C."/>
        </authorList>
    </citation>
    <scope>NUCLEOTIDE SEQUENCE [LARGE SCALE GENOMIC DNA]</scope>
    <source>
        <strain evidence="4 5">IMCC25680</strain>
    </source>
</reference>
<dbReference type="GO" id="GO:0005737">
    <property type="term" value="C:cytoplasm"/>
    <property type="evidence" value="ECO:0007669"/>
    <property type="project" value="UniProtKB-SubCell"/>
</dbReference>
<feature type="active site" description="Cysteine persulfide intermediate" evidence="3">
    <location>
        <position position="111"/>
    </location>
</feature>
<evidence type="ECO:0000256" key="3">
    <source>
        <dbReference type="HAMAP-Rule" id="MF_00187"/>
    </source>
</evidence>
<comment type="similarity">
    <text evidence="3">Belongs to the FdhD family.</text>
</comment>
<proteinExistence type="inferred from homology"/>
<gene>
    <name evidence="3 4" type="primary">fdhD</name>
    <name evidence="4" type="ORF">HF682_05280</name>
</gene>
<keyword evidence="2 3" id="KW-0501">Molybdenum cofactor biosynthesis</keyword>
<keyword evidence="4" id="KW-0808">Transferase</keyword>
<dbReference type="Gene3D" id="3.10.20.10">
    <property type="match status" value="1"/>
</dbReference>
<dbReference type="Pfam" id="PF02634">
    <property type="entry name" value="FdhD-NarQ"/>
    <property type="match status" value="1"/>
</dbReference>
<protein>
    <recommendedName>
        <fullName evidence="3">Sulfur carrier protein FdhD</fullName>
    </recommendedName>
</protein>
<keyword evidence="1 3" id="KW-0963">Cytoplasm</keyword>
<dbReference type="Proteomes" id="UP000587991">
    <property type="component" value="Unassembled WGS sequence"/>
</dbReference>
<dbReference type="InterPro" id="IPR016193">
    <property type="entry name" value="Cytidine_deaminase-like"/>
</dbReference>
<dbReference type="PANTHER" id="PTHR30592">
    <property type="entry name" value="FORMATE DEHYDROGENASE"/>
    <property type="match status" value="1"/>
</dbReference>
<dbReference type="NCBIfam" id="TIGR00129">
    <property type="entry name" value="fdhD_narQ"/>
    <property type="match status" value="1"/>
</dbReference>
<comment type="subcellular location">
    <subcellularLocation>
        <location evidence="3">Cytoplasm</location>
    </subcellularLocation>
</comment>
<keyword evidence="5" id="KW-1185">Reference proteome</keyword>
<evidence type="ECO:0000256" key="2">
    <source>
        <dbReference type="ARBA" id="ARBA00023150"/>
    </source>
</evidence>
<evidence type="ECO:0000313" key="5">
    <source>
        <dbReference type="Proteomes" id="UP000587991"/>
    </source>
</evidence>
<sequence length="267" mass="28455">MTPAPPSCSLPVWRAGEDGWQAQPDTVAEECPVALVYNGISHAVMMATPADLPDFALGFSLSEGIIQRPDQLYDVDIVAAAAGLELRLDIASACQQALQQRRRQLAGRTGCGVCGVEALAQLPLQPPAVTHTQTLQVAALAKAFTALQQQQPLFASTGASHAAGWWTADGQLALVREDVGRHNALDKLIGARSRRTELTAGCLLLSSRASYEMLYKAAQAGIEIVVSLSAPTALAVRLAEQAGQTLLRWHPRHGVALYSHPQRVKQG</sequence>
<organism evidence="4 5">
    <name type="scientific">Leeia aquatica</name>
    <dbReference type="NCBI Taxonomy" id="2725557"/>
    <lineage>
        <taxon>Bacteria</taxon>
        <taxon>Pseudomonadati</taxon>
        <taxon>Pseudomonadota</taxon>
        <taxon>Betaproteobacteria</taxon>
        <taxon>Neisseriales</taxon>
        <taxon>Leeiaceae</taxon>
        <taxon>Leeia</taxon>
    </lineage>
</organism>
<dbReference type="EMBL" id="JABAIM010000001">
    <property type="protein sequence ID" value="NLR74566.1"/>
    <property type="molecule type" value="Genomic_DNA"/>
</dbReference>
<dbReference type="InterPro" id="IPR003786">
    <property type="entry name" value="FdhD"/>
</dbReference>
<dbReference type="GO" id="GO:0097163">
    <property type="term" value="F:sulfur carrier activity"/>
    <property type="evidence" value="ECO:0007669"/>
    <property type="project" value="UniProtKB-UniRule"/>
</dbReference>
<dbReference type="HAMAP" id="MF_00187">
    <property type="entry name" value="FdhD"/>
    <property type="match status" value="1"/>
</dbReference>
<comment type="caution">
    <text evidence="4">The sequence shown here is derived from an EMBL/GenBank/DDBJ whole genome shotgun (WGS) entry which is preliminary data.</text>
</comment>
<dbReference type="PANTHER" id="PTHR30592:SF1">
    <property type="entry name" value="SULFUR CARRIER PROTEIN FDHD"/>
    <property type="match status" value="1"/>
</dbReference>
<dbReference type="Gene3D" id="3.40.140.10">
    <property type="entry name" value="Cytidine Deaminase, domain 2"/>
    <property type="match status" value="1"/>
</dbReference>
<accession>A0A847SAK3</accession>
<comment type="caution">
    <text evidence="3">Lacks conserved residue(s) required for the propagation of feature annotation.</text>
</comment>
<dbReference type="GO" id="GO:0006777">
    <property type="term" value="P:Mo-molybdopterin cofactor biosynthetic process"/>
    <property type="evidence" value="ECO:0007669"/>
    <property type="project" value="UniProtKB-UniRule"/>
</dbReference>
<evidence type="ECO:0000313" key="4">
    <source>
        <dbReference type="EMBL" id="NLR74566.1"/>
    </source>
</evidence>
<dbReference type="SUPFAM" id="SSF53927">
    <property type="entry name" value="Cytidine deaminase-like"/>
    <property type="match status" value="1"/>
</dbReference>
<dbReference type="PIRSF" id="PIRSF015626">
    <property type="entry name" value="FdhD"/>
    <property type="match status" value="1"/>
</dbReference>
<dbReference type="AlphaFoldDB" id="A0A847SAK3"/>
<dbReference type="GO" id="GO:0016783">
    <property type="term" value="F:sulfurtransferase activity"/>
    <property type="evidence" value="ECO:0007669"/>
    <property type="project" value="InterPro"/>
</dbReference>
<name>A0A847SAK3_9NEIS</name>
<comment type="function">
    <text evidence="3">Required for formate dehydrogenase (FDH) activity. Acts as a sulfur carrier protein that transfers sulfur from IscS to the molybdenum cofactor prior to its insertion into FDH.</text>
</comment>